<dbReference type="Gene3D" id="3.40.50.200">
    <property type="entry name" value="Peptidase S8/S53 domain"/>
    <property type="match status" value="1"/>
</dbReference>
<dbReference type="PROSITE" id="PS00138">
    <property type="entry name" value="SUBTILASE_SER"/>
    <property type="match status" value="1"/>
</dbReference>
<keyword evidence="4 5" id="KW-0720">Serine protease</keyword>
<sequence length="403" mass="40613">TGGRVTVSRAPAGSAIPGRYIIRLRPGGLAADVIIPTGVRPLYVYQSVFNGFAATLTPEQVNEVLGHPEVAAVEEDGLVRAFGDHPPTSQAPDHGAPAARRDRGGPGAGRGAGGGGPAVPWAAGRGAPTLSWGLDRIDQRRLPLDHSFTVAHDGTGITAYILDSGISASRAEFTGRLTPGYSVIKDGKGTTDCLGHGTFVAGIVGGATWGVARNIHLAPVRVLDCKGAGAFSGIIAGLDWVAKNAIRPAVANASLGGAKSPAVNEAANELTRSGVFLAAAAGNSFGDACEVSPAGAPAVLTIAASTITDTPAEFSNTGPCVDLFAPGLDIISATPGTTAPGTKTGDGTSYAAPFVTGVAALYKQAHGDTPTATLQNWLVDNATTTLTAVPADTPDRLLYTNGL</sequence>
<gene>
    <name evidence="9" type="ORF">ACFO8L_41270</name>
</gene>
<feature type="domain" description="Inhibitor I9" evidence="8">
    <location>
        <begin position="39"/>
        <end position="80"/>
    </location>
</feature>
<evidence type="ECO:0000313" key="10">
    <source>
        <dbReference type="Proteomes" id="UP001595891"/>
    </source>
</evidence>
<feature type="active site" description="Charge relay system" evidence="5">
    <location>
        <position position="196"/>
    </location>
</feature>
<dbReference type="InterPro" id="IPR036852">
    <property type="entry name" value="Peptidase_S8/S53_dom_sf"/>
</dbReference>
<keyword evidence="3 5" id="KW-0378">Hydrolase</keyword>
<feature type="active site" description="Charge relay system" evidence="5">
    <location>
        <position position="349"/>
    </location>
</feature>
<feature type="region of interest" description="Disordered" evidence="6">
    <location>
        <begin position="81"/>
        <end position="122"/>
    </location>
</feature>
<dbReference type="Pfam" id="PF05922">
    <property type="entry name" value="Inhibitor_I9"/>
    <property type="match status" value="1"/>
</dbReference>
<feature type="compositionally biased region" description="Gly residues" evidence="6">
    <location>
        <begin position="105"/>
        <end position="117"/>
    </location>
</feature>
<dbReference type="InterPro" id="IPR023828">
    <property type="entry name" value="Peptidase_S8_Ser-AS"/>
</dbReference>
<protein>
    <submittedName>
        <fullName evidence="9">S8 family peptidase</fullName>
        <ecNumber evidence="9">3.4.-.-</ecNumber>
    </submittedName>
</protein>
<dbReference type="InterPro" id="IPR000209">
    <property type="entry name" value="Peptidase_S8/S53_dom"/>
</dbReference>
<evidence type="ECO:0000259" key="7">
    <source>
        <dbReference type="Pfam" id="PF00082"/>
    </source>
</evidence>
<evidence type="ECO:0000313" key="9">
    <source>
        <dbReference type="EMBL" id="MFC4592568.1"/>
    </source>
</evidence>
<reference evidence="10" key="1">
    <citation type="journal article" date="2019" name="Int. J. Syst. Evol. Microbiol.">
        <title>The Global Catalogue of Microorganisms (GCM) 10K type strain sequencing project: providing services to taxonomists for standard genome sequencing and annotation.</title>
        <authorList>
            <consortium name="The Broad Institute Genomics Platform"/>
            <consortium name="The Broad Institute Genome Sequencing Center for Infectious Disease"/>
            <person name="Wu L."/>
            <person name="Ma J."/>
        </authorList>
    </citation>
    <scope>NUCLEOTIDE SEQUENCE [LARGE SCALE GENOMIC DNA]</scope>
    <source>
        <strain evidence="10">CCUG 49560</strain>
    </source>
</reference>
<dbReference type="InterPro" id="IPR034193">
    <property type="entry name" value="PCSK9_ProteinaseK-like"/>
</dbReference>
<dbReference type="Proteomes" id="UP001595891">
    <property type="component" value="Unassembled WGS sequence"/>
</dbReference>
<dbReference type="EC" id="3.4.-.-" evidence="9"/>
<organism evidence="9 10">
    <name type="scientific">Sphaerisporangium corydalis</name>
    <dbReference type="NCBI Taxonomy" id="1441875"/>
    <lineage>
        <taxon>Bacteria</taxon>
        <taxon>Bacillati</taxon>
        <taxon>Actinomycetota</taxon>
        <taxon>Actinomycetes</taxon>
        <taxon>Streptosporangiales</taxon>
        <taxon>Streptosporangiaceae</taxon>
        <taxon>Sphaerisporangium</taxon>
    </lineage>
</organism>
<evidence type="ECO:0000256" key="3">
    <source>
        <dbReference type="ARBA" id="ARBA00022801"/>
    </source>
</evidence>
<dbReference type="InterPro" id="IPR010259">
    <property type="entry name" value="S8pro/Inhibitor_I9"/>
</dbReference>
<dbReference type="SUPFAM" id="SSF52743">
    <property type="entry name" value="Subtilisin-like"/>
    <property type="match status" value="1"/>
</dbReference>
<dbReference type="PANTHER" id="PTHR43806">
    <property type="entry name" value="PEPTIDASE S8"/>
    <property type="match status" value="1"/>
</dbReference>
<comment type="caution">
    <text evidence="9">The sequence shown here is derived from an EMBL/GenBank/DDBJ whole genome shotgun (WGS) entry which is preliminary data.</text>
</comment>
<feature type="domain" description="Peptidase S8/S53" evidence="7">
    <location>
        <begin position="154"/>
        <end position="385"/>
    </location>
</feature>
<feature type="active site" description="Charge relay system" evidence="5">
    <location>
        <position position="163"/>
    </location>
</feature>
<dbReference type="PRINTS" id="PR00723">
    <property type="entry name" value="SUBTILISIN"/>
</dbReference>
<dbReference type="InterPro" id="IPR022398">
    <property type="entry name" value="Peptidase_S8_His-AS"/>
</dbReference>
<feature type="non-terminal residue" evidence="9">
    <location>
        <position position="1"/>
    </location>
</feature>
<dbReference type="PANTHER" id="PTHR43806:SF11">
    <property type="entry name" value="CEREVISIN-RELATED"/>
    <property type="match status" value="1"/>
</dbReference>
<dbReference type="CDD" id="cd04077">
    <property type="entry name" value="Peptidases_S8_PCSK9_ProteinaseK_like"/>
    <property type="match status" value="1"/>
</dbReference>
<comment type="similarity">
    <text evidence="1 5">Belongs to the peptidase S8 family.</text>
</comment>
<accession>A0ABV9ETT7</accession>
<dbReference type="RefSeq" id="WP_380708897.1">
    <property type="nucleotide sequence ID" value="NZ_JBHSFN010000077.1"/>
</dbReference>
<dbReference type="PROSITE" id="PS51892">
    <property type="entry name" value="SUBTILASE"/>
    <property type="match status" value="1"/>
</dbReference>
<dbReference type="InterPro" id="IPR037045">
    <property type="entry name" value="S8pro/Inhibitor_I9_sf"/>
</dbReference>
<dbReference type="InterPro" id="IPR050131">
    <property type="entry name" value="Peptidase_S8_subtilisin-like"/>
</dbReference>
<name>A0ABV9ETT7_9ACTN</name>
<dbReference type="InterPro" id="IPR015500">
    <property type="entry name" value="Peptidase_S8_subtilisin-rel"/>
</dbReference>
<keyword evidence="2 5" id="KW-0645">Protease</keyword>
<evidence type="ECO:0000256" key="1">
    <source>
        <dbReference type="ARBA" id="ARBA00011073"/>
    </source>
</evidence>
<evidence type="ECO:0000259" key="8">
    <source>
        <dbReference type="Pfam" id="PF05922"/>
    </source>
</evidence>
<evidence type="ECO:0000256" key="4">
    <source>
        <dbReference type="ARBA" id="ARBA00022825"/>
    </source>
</evidence>
<dbReference type="EMBL" id="JBHSFN010000077">
    <property type="protein sequence ID" value="MFC4592568.1"/>
    <property type="molecule type" value="Genomic_DNA"/>
</dbReference>
<dbReference type="Pfam" id="PF00082">
    <property type="entry name" value="Peptidase_S8"/>
    <property type="match status" value="1"/>
</dbReference>
<evidence type="ECO:0000256" key="5">
    <source>
        <dbReference type="PROSITE-ProRule" id="PRU01240"/>
    </source>
</evidence>
<dbReference type="PROSITE" id="PS00137">
    <property type="entry name" value="SUBTILASE_HIS"/>
    <property type="match status" value="1"/>
</dbReference>
<proteinExistence type="inferred from homology"/>
<dbReference type="GO" id="GO:0016787">
    <property type="term" value="F:hydrolase activity"/>
    <property type="evidence" value="ECO:0007669"/>
    <property type="project" value="UniProtKB-KW"/>
</dbReference>
<evidence type="ECO:0000256" key="2">
    <source>
        <dbReference type="ARBA" id="ARBA00022670"/>
    </source>
</evidence>
<evidence type="ECO:0000256" key="6">
    <source>
        <dbReference type="SAM" id="MobiDB-lite"/>
    </source>
</evidence>
<keyword evidence="10" id="KW-1185">Reference proteome</keyword>
<dbReference type="SUPFAM" id="SSF54897">
    <property type="entry name" value="Protease propeptides/inhibitors"/>
    <property type="match status" value="1"/>
</dbReference>
<dbReference type="Gene3D" id="3.30.70.80">
    <property type="entry name" value="Peptidase S8 propeptide/proteinase inhibitor I9"/>
    <property type="match status" value="1"/>
</dbReference>